<dbReference type="OrthoDB" id="407275at2759"/>
<reference evidence="8 9" key="1">
    <citation type="journal article" date="2018" name="Mol. Biol. Evol.">
        <title>Analysis of the draft genome of the red seaweed Gracilariopsis chorda provides insights into genome size evolution in Rhodophyta.</title>
        <authorList>
            <person name="Lee J."/>
            <person name="Yang E.C."/>
            <person name="Graf L."/>
            <person name="Yang J.H."/>
            <person name="Qiu H."/>
            <person name="Zel Zion U."/>
            <person name="Chan C.X."/>
            <person name="Stephens T.G."/>
            <person name="Weber A.P.M."/>
            <person name="Boo G.H."/>
            <person name="Boo S.M."/>
            <person name="Kim K.M."/>
            <person name="Shin Y."/>
            <person name="Jung M."/>
            <person name="Lee S.J."/>
            <person name="Yim H.S."/>
            <person name="Lee J.H."/>
            <person name="Bhattacharya D."/>
            <person name="Yoon H.S."/>
        </authorList>
    </citation>
    <scope>NUCLEOTIDE SEQUENCE [LARGE SCALE GENOMIC DNA]</scope>
    <source>
        <strain evidence="8 9">SKKU-2015</strain>
        <tissue evidence="8">Whole body</tissue>
    </source>
</reference>
<feature type="domain" description="FAD-binding PCMH-type" evidence="7">
    <location>
        <begin position="447"/>
        <end position="630"/>
    </location>
</feature>
<dbReference type="GO" id="GO:0071949">
    <property type="term" value="F:FAD binding"/>
    <property type="evidence" value="ECO:0007669"/>
    <property type="project" value="InterPro"/>
</dbReference>
<dbReference type="InterPro" id="IPR016166">
    <property type="entry name" value="FAD-bd_PCMH"/>
</dbReference>
<dbReference type="STRING" id="448386.A0A2V3IV21"/>
<evidence type="ECO:0000256" key="5">
    <source>
        <dbReference type="ARBA" id="ARBA00023002"/>
    </source>
</evidence>
<dbReference type="SUPFAM" id="SSF56176">
    <property type="entry name" value="FAD-binding/transporter-associated domain-like"/>
    <property type="match status" value="2"/>
</dbReference>
<evidence type="ECO:0000256" key="6">
    <source>
        <dbReference type="SAM" id="MobiDB-lite"/>
    </source>
</evidence>
<dbReference type="PROSITE" id="PS00862">
    <property type="entry name" value="OX2_COVAL_FAD"/>
    <property type="match status" value="1"/>
</dbReference>
<accession>A0A2V3IV21</accession>
<dbReference type="InterPro" id="IPR006093">
    <property type="entry name" value="Oxy_OxRdtase_FAD_BS"/>
</dbReference>
<keyword evidence="4" id="KW-0274">FAD</keyword>
<dbReference type="PROSITE" id="PS51387">
    <property type="entry name" value="FAD_PCMH"/>
    <property type="match status" value="1"/>
</dbReference>
<comment type="cofactor">
    <cofactor evidence="1">
        <name>FAD</name>
        <dbReference type="ChEBI" id="CHEBI:57692"/>
    </cofactor>
</comment>
<evidence type="ECO:0000259" key="7">
    <source>
        <dbReference type="PROSITE" id="PS51387"/>
    </source>
</evidence>
<evidence type="ECO:0000313" key="8">
    <source>
        <dbReference type="EMBL" id="PXF45935.1"/>
    </source>
</evidence>
<proteinExistence type="inferred from homology"/>
<evidence type="ECO:0000256" key="4">
    <source>
        <dbReference type="ARBA" id="ARBA00022827"/>
    </source>
</evidence>
<dbReference type="InterPro" id="IPR016169">
    <property type="entry name" value="FAD-bd_PCMH_sub2"/>
</dbReference>
<evidence type="ECO:0000256" key="3">
    <source>
        <dbReference type="ARBA" id="ARBA00022630"/>
    </source>
</evidence>
<comment type="caution">
    <text evidence="8">The sequence shown here is derived from an EMBL/GenBank/DDBJ whole genome shotgun (WGS) entry which is preliminary data.</text>
</comment>
<dbReference type="Gene3D" id="3.30.465.10">
    <property type="match status" value="1"/>
</dbReference>
<dbReference type="GO" id="GO:0016491">
    <property type="term" value="F:oxidoreductase activity"/>
    <property type="evidence" value="ECO:0007669"/>
    <property type="project" value="UniProtKB-KW"/>
</dbReference>
<protein>
    <submittedName>
        <fullName evidence="8">FAD-linked oxidoreductase ZEB1</fullName>
    </submittedName>
</protein>
<organism evidence="8 9">
    <name type="scientific">Gracilariopsis chorda</name>
    <dbReference type="NCBI Taxonomy" id="448386"/>
    <lineage>
        <taxon>Eukaryota</taxon>
        <taxon>Rhodophyta</taxon>
        <taxon>Florideophyceae</taxon>
        <taxon>Rhodymeniophycidae</taxon>
        <taxon>Gracilariales</taxon>
        <taxon>Gracilariaceae</taxon>
        <taxon>Gracilariopsis</taxon>
    </lineage>
</organism>
<evidence type="ECO:0000313" key="9">
    <source>
        <dbReference type="Proteomes" id="UP000247409"/>
    </source>
</evidence>
<dbReference type="AlphaFoldDB" id="A0A2V3IV21"/>
<keyword evidence="5" id="KW-0560">Oxidoreductase</keyword>
<dbReference type="InterPro" id="IPR006094">
    <property type="entry name" value="Oxid_FAD_bind_N"/>
</dbReference>
<feature type="compositionally biased region" description="Polar residues" evidence="6">
    <location>
        <begin position="709"/>
        <end position="720"/>
    </location>
</feature>
<name>A0A2V3IV21_9FLOR</name>
<dbReference type="PANTHER" id="PTHR42973">
    <property type="entry name" value="BINDING OXIDOREDUCTASE, PUTATIVE (AFU_ORTHOLOGUE AFUA_1G17690)-RELATED"/>
    <property type="match status" value="1"/>
</dbReference>
<dbReference type="PANTHER" id="PTHR42973:SF39">
    <property type="entry name" value="FAD-BINDING PCMH-TYPE DOMAIN-CONTAINING PROTEIN"/>
    <property type="match status" value="1"/>
</dbReference>
<feature type="region of interest" description="Disordered" evidence="6">
    <location>
        <begin position="693"/>
        <end position="722"/>
    </location>
</feature>
<dbReference type="InterPro" id="IPR050416">
    <property type="entry name" value="FAD-linked_Oxidoreductase"/>
</dbReference>
<dbReference type="EMBL" id="NBIV01000049">
    <property type="protein sequence ID" value="PXF45935.1"/>
    <property type="molecule type" value="Genomic_DNA"/>
</dbReference>
<evidence type="ECO:0000256" key="2">
    <source>
        <dbReference type="ARBA" id="ARBA00005466"/>
    </source>
</evidence>
<keyword evidence="3" id="KW-0285">Flavoprotein</keyword>
<sequence>MAQSNSTGIMKIDPRLNQSEPTYFPSSEQDLAKVLPSISGGGFPAQIVYPGTEAPATFPAAAGVVINVSNLKQISINETKVQVGVSASFGSLAKLLKAHDLFLPLSDAPSNTVLESLSEETSGYFDNTIGRLRSFLSEIQVITLKGVVQSLKVGSDGPAIESILNGTDRSLIATSVVFEAIPARRISDVWLGRLVFPYSKPGWDALIERVFSAGIPTNIDVTVQTAKVFGGLAVMFMTVVSRDSLHESTDIISKLTQLPEENLKVAKESVVHGGAVLGAAQIAQSMGHRTWNREASSGNIVITASERAEKLHQISDLVHDAFGVTDTHVRLQSRLSLSLRLSNADQELNVYGQLLMPKTTIRPEESQYETKFNSFFPSSNVLTTLSVTLTPESGAAHAPKPDVTVLTSLISQKEAHIPGFSGPTFMQGDEYYTEAATQYATTSYPPERSKPFIVGYPQTVQDIKTAVEFAKANNKSIVARSGGHQYSCLSGGDQSVIVLSMERFSYASAVDGDVPNLCVVGSGTPLTHISEFLTVNNLTVPHGECPLVNAGGHTQSGGYGHTLRSYGLLVDYVRSFRIVLADSSYIQVYRPNVSATGKHEHNDDIYYGVLGGSPGSFGVVTEYTFEGTHDDDHPYSTGLSGVYMYSRSRFLNIMREVKDWTEGIKDGTLQGDMDLMASAISFDWENMLPADWHDPGAIPGAPPPDAQPSEQSLSAVQSSPGRFGGDRPSLFDAGFLLLELLYGNQSGQPDTTDPPTKDRFHQIHERVISDDPFLILPSYVLEFDSDQHHDLSFMCDSWVRRWGTTLDGREFVYPYKKRLNGTFEPLSDAFINGFADLVTTAIFDRKVRIVYQMVLGGGMHSGHVNRQYTSCSRRDVTIAVVFDVFYTDGNEAVAVGYQDAMKELLNNTVAEKDQVRLFWGSFGDTDLNNVWVNYYDSEDQYKRLQGIKSAVDGMDVFHTEFTVQLPSS</sequence>
<feature type="region of interest" description="Disordered" evidence="6">
    <location>
        <begin position="1"/>
        <end position="20"/>
    </location>
</feature>
<dbReference type="InterPro" id="IPR036318">
    <property type="entry name" value="FAD-bd_PCMH-like_sf"/>
</dbReference>
<comment type="similarity">
    <text evidence="2">Belongs to the oxygen-dependent FAD-linked oxidoreductase family.</text>
</comment>
<gene>
    <name evidence="8" type="ORF">BWQ96_04296</name>
</gene>
<dbReference type="Proteomes" id="UP000247409">
    <property type="component" value="Unassembled WGS sequence"/>
</dbReference>
<keyword evidence="9" id="KW-1185">Reference proteome</keyword>
<evidence type="ECO:0000256" key="1">
    <source>
        <dbReference type="ARBA" id="ARBA00001974"/>
    </source>
</evidence>
<dbReference type="Pfam" id="PF01565">
    <property type="entry name" value="FAD_binding_4"/>
    <property type="match status" value="2"/>
</dbReference>